<comment type="pathway">
    <text evidence="2">Amino-acid degradation; L-phenylalanine degradation; acetoacetate and fumarate from L-phenylalanine: step 1/6.</text>
</comment>
<gene>
    <name evidence="13" type="ORF">CLV98_101175</name>
</gene>
<evidence type="ECO:0000256" key="10">
    <source>
        <dbReference type="ARBA" id="ARBA00029922"/>
    </source>
</evidence>
<evidence type="ECO:0000256" key="7">
    <source>
        <dbReference type="ARBA" id="ARBA00023004"/>
    </source>
</evidence>
<keyword evidence="8" id="KW-0503">Monooxygenase</keyword>
<organism evidence="13 14">
    <name type="scientific">Dyadobacter jejuensis</name>
    <dbReference type="NCBI Taxonomy" id="1082580"/>
    <lineage>
        <taxon>Bacteria</taxon>
        <taxon>Pseudomonadati</taxon>
        <taxon>Bacteroidota</taxon>
        <taxon>Cytophagia</taxon>
        <taxon>Cytophagales</taxon>
        <taxon>Spirosomataceae</taxon>
        <taxon>Dyadobacter</taxon>
    </lineage>
</organism>
<comment type="caution">
    <text evidence="13">The sequence shown here is derived from an EMBL/GenBank/DDBJ whole genome shotgun (WGS) entry which is preliminary data.</text>
</comment>
<dbReference type="InterPro" id="IPR036329">
    <property type="entry name" value="Aro-AA_hydroxylase_C_sf"/>
</dbReference>
<evidence type="ECO:0000256" key="2">
    <source>
        <dbReference type="ARBA" id="ARBA00005088"/>
    </source>
</evidence>
<dbReference type="RefSeq" id="WP_109672023.1">
    <property type="nucleotide sequence ID" value="NZ_QGDT01000001.1"/>
</dbReference>
<evidence type="ECO:0000256" key="4">
    <source>
        <dbReference type="ARBA" id="ARBA00011995"/>
    </source>
</evidence>
<dbReference type="OrthoDB" id="9780502at2"/>
<evidence type="ECO:0000256" key="8">
    <source>
        <dbReference type="ARBA" id="ARBA00023033"/>
    </source>
</evidence>
<evidence type="ECO:0000256" key="6">
    <source>
        <dbReference type="ARBA" id="ARBA00023002"/>
    </source>
</evidence>
<dbReference type="EC" id="1.14.16.1" evidence="4"/>
<evidence type="ECO:0000256" key="5">
    <source>
        <dbReference type="ARBA" id="ARBA00022723"/>
    </source>
</evidence>
<evidence type="ECO:0000313" key="14">
    <source>
        <dbReference type="Proteomes" id="UP000245880"/>
    </source>
</evidence>
<feature type="binding site" evidence="11">
    <location>
        <position position="116"/>
    </location>
    <ligand>
        <name>Fe cation</name>
        <dbReference type="ChEBI" id="CHEBI:24875"/>
    </ligand>
</feature>
<dbReference type="PRINTS" id="PR00372">
    <property type="entry name" value="FYWHYDRXLASE"/>
</dbReference>
<dbReference type="GO" id="GO:0006559">
    <property type="term" value="P:L-phenylalanine catabolic process"/>
    <property type="evidence" value="ECO:0007669"/>
    <property type="project" value="UniProtKB-KW"/>
</dbReference>
<evidence type="ECO:0000256" key="9">
    <source>
        <dbReference type="ARBA" id="ARBA00023232"/>
    </source>
</evidence>
<dbReference type="EMBL" id="QGDT01000001">
    <property type="protein sequence ID" value="PWJ60000.1"/>
    <property type="molecule type" value="Genomic_DNA"/>
</dbReference>
<dbReference type="InterPro" id="IPR036951">
    <property type="entry name" value="ArAA_hydroxylase_sf"/>
</dbReference>
<dbReference type="NCBIfam" id="NF008877">
    <property type="entry name" value="PRK11913.1-2"/>
    <property type="match status" value="1"/>
</dbReference>
<dbReference type="InterPro" id="IPR001273">
    <property type="entry name" value="ArAA_hydroxylase"/>
</dbReference>
<evidence type="ECO:0000256" key="1">
    <source>
        <dbReference type="ARBA" id="ARBA00001954"/>
    </source>
</evidence>
<keyword evidence="5 11" id="KW-0479">Metal-binding</keyword>
<evidence type="ECO:0000256" key="3">
    <source>
        <dbReference type="ARBA" id="ARBA00009712"/>
    </source>
</evidence>
<dbReference type="GO" id="GO:0004505">
    <property type="term" value="F:phenylalanine 4-monooxygenase activity"/>
    <property type="evidence" value="ECO:0007669"/>
    <property type="project" value="UniProtKB-EC"/>
</dbReference>
<dbReference type="GO" id="GO:0005506">
    <property type="term" value="F:iron ion binding"/>
    <property type="evidence" value="ECO:0007669"/>
    <property type="project" value="InterPro"/>
</dbReference>
<dbReference type="AlphaFoldDB" id="A0A316ATE2"/>
<feature type="domain" description="Biopterin-dependent aromatic amino acid hydroxylase family profile" evidence="12">
    <location>
        <begin position="1"/>
        <end position="240"/>
    </location>
</feature>
<dbReference type="NCBIfam" id="TIGR01267">
    <property type="entry name" value="Phe4hydrox_mono"/>
    <property type="match status" value="1"/>
</dbReference>
<dbReference type="SMR" id="A0A316ATE2"/>
<dbReference type="Proteomes" id="UP000245880">
    <property type="component" value="Unassembled WGS sequence"/>
</dbReference>
<keyword evidence="9" id="KW-0585">Phenylalanine catabolism</keyword>
<comment type="cofactor">
    <cofactor evidence="1 11">
        <name>Fe(2+)</name>
        <dbReference type="ChEBI" id="CHEBI:29033"/>
    </cofactor>
</comment>
<keyword evidence="6" id="KW-0560">Oxidoreductase</keyword>
<evidence type="ECO:0000256" key="11">
    <source>
        <dbReference type="PIRSR" id="PIRSR601273-2"/>
    </source>
</evidence>
<feature type="binding site" evidence="11">
    <location>
        <position position="158"/>
    </location>
    <ligand>
        <name>Fe cation</name>
        <dbReference type="ChEBI" id="CHEBI:24875"/>
    </ligand>
</feature>
<proteinExistence type="inferred from homology"/>
<accession>A0A316ATE2</accession>
<feature type="binding site" evidence="11">
    <location>
        <position position="111"/>
    </location>
    <ligand>
        <name>Fe cation</name>
        <dbReference type="ChEBI" id="CHEBI:24875"/>
    </ligand>
</feature>
<reference evidence="13 14" key="1">
    <citation type="submission" date="2018-03" db="EMBL/GenBank/DDBJ databases">
        <title>Genomic Encyclopedia of Archaeal and Bacterial Type Strains, Phase II (KMG-II): from individual species to whole genera.</title>
        <authorList>
            <person name="Goeker M."/>
        </authorList>
    </citation>
    <scope>NUCLEOTIDE SEQUENCE [LARGE SCALE GENOMIC DNA]</scope>
    <source>
        <strain evidence="13 14">DSM 100346</strain>
    </source>
</reference>
<comment type="similarity">
    <text evidence="3">Belongs to the biopterin-dependent aromatic amino acid hydroxylase family.</text>
</comment>
<dbReference type="PANTHER" id="PTHR11473:SF24">
    <property type="entry name" value="PHENYLALANINE-4-HYDROXYLASE"/>
    <property type="match status" value="1"/>
</dbReference>
<sequence>MDQQYEQYTPADQQMWEKLYKRQMEILPSIASNAYLEGIGKVGFVADHIPHFVSETNPALKRLTGWEVYAVPGLIPHQEFYSHLFHRRFPATNWLRTPLQQDYLEEPDLFHDSFGHVPLLSNAEFCVFMEHLSGVALQFIEQEDALQRLSRLYWYTVEFGLIREEGALKIFGGGILSSAGESLYCLNPEIPKYDFDLERVLETPYHIDHYQDHYFVIDSYDQLYQSIQDLEGHLRSYANG</sequence>
<protein>
    <recommendedName>
        <fullName evidence="4">phenylalanine 4-monooxygenase</fullName>
        <ecNumber evidence="4">1.14.16.1</ecNumber>
    </recommendedName>
    <alternativeName>
        <fullName evidence="10">Phe-4-monooxygenase</fullName>
    </alternativeName>
</protein>
<keyword evidence="7 11" id="KW-0408">Iron</keyword>
<dbReference type="SUPFAM" id="SSF56534">
    <property type="entry name" value="Aromatic aminoacid monoxygenases, catalytic and oligomerization domains"/>
    <property type="match status" value="1"/>
</dbReference>
<dbReference type="PROSITE" id="PS51410">
    <property type="entry name" value="BH4_AAA_HYDROXYL_2"/>
    <property type="match status" value="1"/>
</dbReference>
<dbReference type="PANTHER" id="PTHR11473">
    <property type="entry name" value="AROMATIC AMINO ACID HYDROXYLASE"/>
    <property type="match status" value="1"/>
</dbReference>
<name>A0A316ATE2_9BACT</name>
<evidence type="ECO:0000313" key="13">
    <source>
        <dbReference type="EMBL" id="PWJ60000.1"/>
    </source>
</evidence>
<keyword evidence="14" id="KW-1185">Reference proteome</keyword>
<dbReference type="Pfam" id="PF00351">
    <property type="entry name" value="Biopterin_H"/>
    <property type="match status" value="1"/>
</dbReference>
<dbReference type="InterPro" id="IPR019774">
    <property type="entry name" value="Aromatic-AA_hydroxylase_C"/>
</dbReference>
<dbReference type="Gene3D" id="1.10.800.10">
    <property type="entry name" value="Aromatic amino acid hydroxylase"/>
    <property type="match status" value="1"/>
</dbReference>
<dbReference type="InterPro" id="IPR005960">
    <property type="entry name" value="Phe-4-hydroxylase_mono"/>
</dbReference>
<evidence type="ECO:0000259" key="12">
    <source>
        <dbReference type="PROSITE" id="PS51410"/>
    </source>
</evidence>